<dbReference type="OrthoDB" id="1858069at2759"/>
<proteinExistence type="inferred from homology"/>
<keyword evidence="2" id="KW-0808">Transferase</keyword>
<organism evidence="4 5">
    <name type="scientific">Cucurbitaria berberidis CBS 394.84</name>
    <dbReference type="NCBI Taxonomy" id="1168544"/>
    <lineage>
        <taxon>Eukaryota</taxon>
        <taxon>Fungi</taxon>
        <taxon>Dikarya</taxon>
        <taxon>Ascomycota</taxon>
        <taxon>Pezizomycotina</taxon>
        <taxon>Dothideomycetes</taxon>
        <taxon>Pleosporomycetidae</taxon>
        <taxon>Pleosporales</taxon>
        <taxon>Pleosporineae</taxon>
        <taxon>Cucurbitariaceae</taxon>
        <taxon>Cucurbitaria</taxon>
    </lineage>
</organism>
<keyword evidence="5" id="KW-1185">Reference proteome</keyword>
<gene>
    <name evidence="4" type="ORF">K460DRAFT_282441</name>
</gene>
<comment type="similarity">
    <text evidence="1">Belongs to the nicotianamine synthase (NAS)-like family.</text>
</comment>
<dbReference type="PANTHER" id="PTHR32266:SF12">
    <property type="entry name" value="NICOTIANAMINE SYNTHASE 3"/>
    <property type="match status" value="1"/>
</dbReference>
<dbReference type="InterPro" id="IPR029063">
    <property type="entry name" value="SAM-dependent_MTases_sf"/>
</dbReference>
<dbReference type="InterPro" id="IPR004298">
    <property type="entry name" value="Nicotian_synth"/>
</dbReference>
<reference evidence="4" key="1">
    <citation type="submission" date="2020-01" db="EMBL/GenBank/DDBJ databases">
        <authorList>
            <consortium name="DOE Joint Genome Institute"/>
            <person name="Haridas S."/>
            <person name="Albert R."/>
            <person name="Binder M."/>
            <person name="Bloem J."/>
            <person name="Labutti K."/>
            <person name="Salamov A."/>
            <person name="Andreopoulos B."/>
            <person name="Baker S.E."/>
            <person name="Barry K."/>
            <person name="Bills G."/>
            <person name="Bluhm B.H."/>
            <person name="Cannon C."/>
            <person name="Castanera R."/>
            <person name="Culley D.E."/>
            <person name="Daum C."/>
            <person name="Ezra D."/>
            <person name="Gonzalez J.B."/>
            <person name="Henrissat B."/>
            <person name="Kuo A."/>
            <person name="Liang C."/>
            <person name="Lipzen A."/>
            <person name="Lutzoni F."/>
            <person name="Magnuson J."/>
            <person name="Mondo S."/>
            <person name="Nolan M."/>
            <person name="Ohm R."/>
            <person name="Pangilinan J."/>
            <person name="Park H.-J."/>
            <person name="Ramirez L."/>
            <person name="Alfaro M."/>
            <person name="Sun H."/>
            <person name="Tritt A."/>
            <person name="Yoshinaga Y."/>
            <person name="Zwiers L.-H."/>
            <person name="Turgeon B.G."/>
            <person name="Goodwin S.B."/>
            <person name="Spatafora J.W."/>
            <person name="Crous P.W."/>
            <person name="Grigoriev I.V."/>
        </authorList>
    </citation>
    <scope>NUCLEOTIDE SEQUENCE</scope>
    <source>
        <strain evidence="4">CBS 394.84</strain>
    </source>
</reference>
<dbReference type="AlphaFoldDB" id="A0A9P4GIW6"/>
<name>A0A9P4GIW6_9PLEO</name>
<evidence type="ECO:0000313" key="5">
    <source>
        <dbReference type="Proteomes" id="UP000800039"/>
    </source>
</evidence>
<dbReference type="PANTHER" id="PTHR32266">
    <property type="entry name" value="NICOTIANAMINE SYNTHASE 3"/>
    <property type="match status" value="1"/>
</dbReference>
<comment type="caution">
    <text evidence="4">The sequence shown here is derived from an EMBL/GenBank/DDBJ whole genome shotgun (WGS) entry which is preliminary data.</text>
</comment>
<dbReference type="EMBL" id="ML976616">
    <property type="protein sequence ID" value="KAF1846284.1"/>
    <property type="molecule type" value="Genomic_DNA"/>
</dbReference>
<dbReference type="Pfam" id="PF03059">
    <property type="entry name" value="NAS"/>
    <property type="match status" value="1"/>
</dbReference>
<evidence type="ECO:0000256" key="1">
    <source>
        <dbReference type="ARBA" id="ARBA00007009"/>
    </source>
</evidence>
<dbReference type="RefSeq" id="XP_040788847.1">
    <property type="nucleotide sequence ID" value="XM_040928571.1"/>
</dbReference>
<sequence>MTTVFKLTTTNLSQAPAPSQHSATTPLTTPTELALSAHQLFTEIESIYNELRTIASLAPRDRVNNLLTRLVSLCISPHSTTFMSHFSSILGVKELCADLRPLCAAAEGELERHWARRIIDSTANIQGEGPNQDTKSLLHTFPYYQNYIDLSRLECSILEASLACSSTPPAKIAFIGSGPLPLTSLCVSDRYPNATVHNIDRDASALEVSQELCNQLGYGPRMTFADEDVSQVDSKEKKDWKTFEVVFLAALVGMDTHSKLSILSSLALKLQPGTLVVIRSAQGLRSVLYPVFELTDDIEKIGYEVLVESHPWTKVVNSIIVLRVKEE</sequence>
<dbReference type="GeneID" id="63845824"/>
<evidence type="ECO:0000256" key="2">
    <source>
        <dbReference type="ARBA" id="ARBA00022679"/>
    </source>
</evidence>
<dbReference type="SUPFAM" id="SSF53335">
    <property type="entry name" value="S-adenosyl-L-methionine-dependent methyltransferases"/>
    <property type="match status" value="1"/>
</dbReference>
<evidence type="ECO:0000256" key="3">
    <source>
        <dbReference type="ARBA" id="ARBA00022691"/>
    </source>
</evidence>
<keyword evidence="3" id="KW-0949">S-adenosyl-L-methionine</keyword>
<evidence type="ECO:0000313" key="4">
    <source>
        <dbReference type="EMBL" id="KAF1846284.1"/>
    </source>
</evidence>
<dbReference type="GO" id="GO:0030418">
    <property type="term" value="P:nicotianamine biosynthetic process"/>
    <property type="evidence" value="ECO:0007669"/>
    <property type="project" value="InterPro"/>
</dbReference>
<accession>A0A9P4GIW6</accession>
<dbReference type="Gene3D" id="3.40.50.150">
    <property type="entry name" value="Vaccinia Virus protein VP39"/>
    <property type="match status" value="1"/>
</dbReference>
<protein>
    <submittedName>
        <fullName evidence="4">Nicotianamine synthase</fullName>
    </submittedName>
</protein>
<dbReference type="GO" id="GO:0030410">
    <property type="term" value="F:nicotianamine synthase activity"/>
    <property type="evidence" value="ECO:0007669"/>
    <property type="project" value="InterPro"/>
</dbReference>
<dbReference type="PROSITE" id="PS51142">
    <property type="entry name" value="NAS"/>
    <property type="match status" value="1"/>
</dbReference>
<dbReference type="Proteomes" id="UP000800039">
    <property type="component" value="Unassembled WGS sequence"/>
</dbReference>